<dbReference type="RefSeq" id="WP_004565536.1">
    <property type="nucleotide sequence ID" value="NZ_CP046315.1"/>
</dbReference>
<feature type="compositionally biased region" description="Basic and acidic residues" evidence="1">
    <location>
        <begin position="280"/>
        <end position="290"/>
    </location>
</feature>
<dbReference type="Proteomes" id="UP000424490">
    <property type="component" value="Chromosome"/>
</dbReference>
<gene>
    <name evidence="2" type="ORF">FOC40_10025</name>
</gene>
<evidence type="ECO:0000313" key="3">
    <source>
        <dbReference type="Proteomes" id="UP000424490"/>
    </source>
</evidence>
<evidence type="ECO:0000256" key="1">
    <source>
        <dbReference type="SAM" id="MobiDB-lite"/>
    </source>
</evidence>
<dbReference type="EMBL" id="CP046315">
    <property type="protein sequence ID" value="QGS11706.1"/>
    <property type="molecule type" value="Genomic_DNA"/>
</dbReference>
<proteinExistence type="predicted"/>
<reference evidence="2 3" key="1">
    <citation type="submission" date="2019-11" db="EMBL/GenBank/DDBJ databases">
        <title>FDA dAtabase for Regulatory Grade micrObial Sequences (FDA-ARGOS): Supporting development and validation of Infectious Disease Dx tests.</title>
        <authorList>
            <person name="Stonesifer R."/>
            <person name="Tallon L."/>
            <person name="Sadzewicz L."/>
            <person name="Vavikolanu K."/>
            <person name="Mehta A."/>
            <person name="Aluvathingal J."/>
            <person name="Nadendla S."/>
            <person name="Myers T."/>
            <person name="Yan Y."/>
            <person name="Sichtig H."/>
        </authorList>
    </citation>
    <scope>NUCLEOTIDE SEQUENCE [LARGE SCALE GENOMIC DNA]</scope>
    <source>
        <strain evidence="2 3">FDAARGOS_732</strain>
    </source>
</reference>
<feature type="compositionally biased region" description="Low complexity" evidence="1">
    <location>
        <begin position="265"/>
        <end position="277"/>
    </location>
</feature>
<feature type="compositionally biased region" description="Basic and acidic residues" evidence="1">
    <location>
        <begin position="297"/>
        <end position="314"/>
    </location>
</feature>
<organism evidence="2 3">
    <name type="scientific">Schaalia odontolytica</name>
    <dbReference type="NCBI Taxonomy" id="1660"/>
    <lineage>
        <taxon>Bacteria</taxon>
        <taxon>Bacillati</taxon>
        <taxon>Actinomycetota</taxon>
        <taxon>Actinomycetes</taxon>
        <taxon>Actinomycetales</taxon>
        <taxon>Actinomycetaceae</taxon>
        <taxon>Schaalia</taxon>
    </lineage>
</organism>
<name>A0A857AB14_9ACTO</name>
<evidence type="ECO:0000313" key="2">
    <source>
        <dbReference type="EMBL" id="QGS11706.1"/>
    </source>
</evidence>
<accession>A0A857AB14</accession>
<sequence length="369" mass="38530">MTVKQPVYTPSQGIRGSDPIINAAEDLVSLAQSPNVDSALQAASSAVDAATSVVGSMTSPIQAGVSFATRLALEYVYPLNMWMNQLTGDSAQVNGIGVSWQSVSESLSSIADELESSGQSAMAEMSGESVSAYLMRQGQVVNATRGVAGTSSKFGNAVATVATLVKKVHDLICAVISELVGIAADAAWKAPLTLGFALANACKEIAARAVQWASEIKNILTMVENAFNAIKAMVDMIGTAMSNLTSSIREVGKDCVDPGGGCCGGSDSSADKSSSSKTPETPRKSPEPDIPKPAPEAPKKKEESSFWDRARKVGETVQKLWELWKGKKSDGGSQKPPEVKAPKGPSSPWPRIPAPKVGILPGGKRPMLP</sequence>
<protein>
    <submittedName>
        <fullName evidence="2">Uncharacterized protein</fullName>
    </submittedName>
</protein>
<feature type="region of interest" description="Disordered" evidence="1">
    <location>
        <begin position="264"/>
        <end position="369"/>
    </location>
</feature>
<dbReference type="AlphaFoldDB" id="A0A857AB14"/>